<gene>
    <name evidence="1" type="ORF">M011DRAFT_391480</name>
</gene>
<dbReference type="EMBL" id="MU006563">
    <property type="protein sequence ID" value="KAF2750932.1"/>
    <property type="molecule type" value="Genomic_DNA"/>
</dbReference>
<protein>
    <submittedName>
        <fullName evidence="1">Uncharacterized protein</fullName>
    </submittedName>
</protein>
<dbReference type="OrthoDB" id="3938057at2759"/>
<evidence type="ECO:0000313" key="2">
    <source>
        <dbReference type="Proteomes" id="UP000799440"/>
    </source>
</evidence>
<feature type="non-terminal residue" evidence="1">
    <location>
        <position position="84"/>
    </location>
</feature>
<accession>A0A6A6VJY3</accession>
<reference evidence="1" key="1">
    <citation type="journal article" date="2020" name="Stud. Mycol.">
        <title>101 Dothideomycetes genomes: a test case for predicting lifestyles and emergence of pathogens.</title>
        <authorList>
            <person name="Haridas S."/>
            <person name="Albert R."/>
            <person name="Binder M."/>
            <person name="Bloem J."/>
            <person name="Labutti K."/>
            <person name="Salamov A."/>
            <person name="Andreopoulos B."/>
            <person name="Baker S."/>
            <person name="Barry K."/>
            <person name="Bills G."/>
            <person name="Bluhm B."/>
            <person name="Cannon C."/>
            <person name="Castanera R."/>
            <person name="Culley D."/>
            <person name="Daum C."/>
            <person name="Ezra D."/>
            <person name="Gonzalez J."/>
            <person name="Henrissat B."/>
            <person name="Kuo A."/>
            <person name="Liang C."/>
            <person name="Lipzen A."/>
            <person name="Lutzoni F."/>
            <person name="Magnuson J."/>
            <person name="Mondo S."/>
            <person name="Nolan M."/>
            <person name="Ohm R."/>
            <person name="Pangilinan J."/>
            <person name="Park H.-J."/>
            <person name="Ramirez L."/>
            <person name="Alfaro M."/>
            <person name="Sun H."/>
            <person name="Tritt A."/>
            <person name="Yoshinaga Y."/>
            <person name="Zwiers L.-H."/>
            <person name="Turgeon B."/>
            <person name="Goodwin S."/>
            <person name="Spatafora J."/>
            <person name="Crous P."/>
            <person name="Grigoriev I."/>
        </authorList>
    </citation>
    <scope>NUCLEOTIDE SEQUENCE</scope>
    <source>
        <strain evidence="1">CBS 119925</strain>
    </source>
</reference>
<sequence length="84" mass="9147">MPPKTNGDELGGKVLSQDVVSLLLAANGVFTVSKKSYEVMSALDGVRTPSSFEHQFRAILARAKDLKKRIDDGEQFVPVTPSKK</sequence>
<dbReference type="AlphaFoldDB" id="A0A6A6VJY3"/>
<proteinExistence type="predicted"/>
<organism evidence="1 2">
    <name type="scientific">Sporormia fimetaria CBS 119925</name>
    <dbReference type="NCBI Taxonomy" id="1340428"/>
    <lineage>
        <taxon>Eukaryota</taxon>
        <taxon>Fungi</taxon>
        <taxon>Dikarya</taxon>
        <taxon>Ascomycota</taxon>
        <taxon>Pezizomycotina</taxon>
        <taxon>Dothideomycetes</taxon>
        <taxon>Pleosporomycetidae</taxon>
        <taxon>Pleosporales</taxon>
        <taxon>Sporormiaceae</taxon>
        <taxon>Sporormia</taxon>
    </lineage>
</organism>
<evidence type="ECO:0000313" key="1">
    <source>
        <dbReference type="EMBL" id="KAF2750932.1"/>
    </source>
</evidence>
<keyword evidence="2" id="KW-1185">Reference proteome</keyword>
<name>A0A6A6VJY3_9PLEO</name>
<dbReference type="Proteomes" id="UP000799440">
    <property type="component" value="Unassembled WGS sequence"/>
</dbReference>